<feature type="compositionally biased region" description="Low complexity" evidence="2">
    <location>
        <begin position="241"/>
        <end position="254"/>
    </location>
</feature>
<evidence type="ECO:0000313" key="5">
    <source>
        <dbReference type="Proteomes" id="UP001491310"/>
    </source>
</evidence>
<evidence type="ECO:0000256" key="1">
    <source>
        <dbReference type="ARBA" id="ARBA00022853"/>
    </source>
</evidence>
<dbReference type="Gene3D" id="6.10.140.1740">
    <property type="match status" value="1"/>
</dbReference>
<dbReference type="InterPro" id="IPR028651">
    <property type="entry name" value="ING_fam"/>
</dbReference>
<evidence type="ECO:0000313" key="4">
    <source>
        <dbReference type="EMBL" id="KAK9907467.1"/>
    </source>
</evidence>
<gene>
    <name evidence="4" type="ORF">WJX75_004159</name>
</gene>
<evidence type="ECO:0000259" key="3">
    <source>
        <dbReference type="SMART" id="SM01408"/>
    </source>
</evidence>
<dbReference type="InterPro" id="IPR024610">
    <property type="entry name" value="ING_N_histone-binding"/>
</dbReference>
<feature type="domain" description="Inhibitor of growth protein N-terminal histone-binding" evidence="3">
    <location>
        <begin position="6"/>
        <end position="114"/>
    </location>
</feature>
<protein>
    <recommendedName>
        <fullName evidence="3">Inhibitor of growth protein N-terminal histone-binding domain-containing protein</fullName>
    </recommendedName>
</protein>
<dbReference type="EMBL" id="JALJOT010000009">
    <property type="protein sequence ID" value="KAK9907467.1"/>
    <property type="molecule type" value="Genomic_DNA"/>
</dbReference>
<organism evidence="4 5">
    <name type="scientific">Coccomyxa subellipsoidea</name>
    <dbReference type="NCBI Taxonomy" id="248742"/>
    <lineage>
        <taxon>Eukaryota</taxon>
        <taxon>Viridiplantae</taxon>
        <taxon>Chlorophyta</taxon>
        <taxon>core chlorophytes</taxon>
        <taxon>Trebouxiophyceae</taxon>
        <taxon>Trebouxiophyceae incertae sedis</taxon>
        <taxon>Coccomyxaceae</taxon>
        <taxon>Coccomyxa</taxon>
    </lineage>
</organism>
<feature type="region of interest" description="Disordered" evidence="2">
    <location>
        <begin position="128"/>
        <end position="268"/>
    </location>
</feature>
<dbReference type="PANTHER" id="PTHR10333:SF42">
    <property type="entry name" value="INHIBITOR OF GROWTH PROTEIN 5"/>
    <property type="match status" value="1"/>
</dbReference>
<feature type="compositionally biased region" description="Low complexity" evidence="2">
    <location>
        <begin position="178"/>
        <end position="192"/>
    </location>
</feature>
<reference evidence="4 5" key="1">
    <citation type="journal article" date="2024" name="Nat. Commun.">
        <title>Phylogenomics reveals the evolutionary origins of lichenization in chlorophyte algae.</title>
        <authorList>
            <person name="Puginier C."/>
            <person name="Libourel C."/>
            <person name="Otte J."/>
            <person name="Skaloud P."/>
            <person name="Haon M."/>
            <person name="Grisel S."/>
            <person name="Petersen M."/>
            <person name="Berrin J.G."/>
            <person name="Delaux P.M."/>
            <person name="Dal Grande F."/>
            <person name="Keller J."/>
        </authorList>
    </citation>
    <scope>NUCLEOTIDE SEQUENCE [LARGE SCALE GENOMIC DNA]</scope>
    <source>
        <strain evidence="4 5">SAG 216-7</strain>
    </source>
</reference>
<name>A0ABR2YL51_9CHLO</name>
<evidence type="ECO:0000256" key="2">
    <source>
        <dbReference type="SAM" id="MobiDB-lite"/>
    </source>
</evidence>
<dbReference type="Pfam" id="PF12998">
    <property type="entry name" value="ING"/>
    <property type="match status" value="1"/>
</dbReference>
<proteinExistence type="predicted"/>
<feature type="compositionally biased region" description="Basic and acidic residues" evidence="2">
    <location>
        <begin position="137"/>
        <end position="177"/>
    </location>
</feature>
<sequence>MSNIIYLENFIENTGGLPPELTRILLTIKDLDERAADIRERIAQNVEIFLDKPAPPSRKGMSDLPEELASLKKLIEEDQRMYVQWTEEKLSLATIAVDLVQQHRATIDLDIGALLAELKATEYDDDMVGMEYTPPEETNRRQRQREIEAAAAAAEREQKQEAKRREREAAEAERRALAEAAAEAAEQAAAARAAEEAAMAKVEPKSEPTSRQQSGEFTVPAPRQPKAANTGKGNRKEPEMAITPTAVAPPVDAPSSTKRKGSSSHLPMHMPANVNLSGRISPINSMGTHTGQYRALGSLPGILSQPMPMEQDRGGEEEDAPAPYMPIVPQGMSTSAPAPQALGRLLTHADVNERLKGRRAELYWPDDNLWYLIEIHDVDTTNHKAQIMYVTGETEELDLLEIVREGHMSLISENSGGRAYM</sequence>
<dbReference type="Proteomes" id="UP001491310">
    <property type="component" value="Unassembled WGS sequence"/>
</dbReference>
<dbReference type="PANTHER" id="PTHR10333">
    <property type="entry name" value="INHIBITOR OF GROWTH PROTEIN"/>
    <property type="match status" value="1"/>
</dbReference>
<accession>A0ABR2YL51</accession>
<keyword evidence="5" id="KW-1185">Reference proteome</keyword>
<dbReference type="SMART" id="SM01408">
    <property type="entry name" value="ING"/>
    <property type="match status" value="1"/>
</dbReference>
<comment type="caution">
    <text evidence="4">The sequence shown here is derived from an EMBL/GenBank/DDBJ whole genome shotgun (WGS) entry which is preliminary data.</text>
</comment>
<keyword evidence="1" id="KW-0156">Chromatin regulator</keyword>